<dbReference type="EMBL" id="LN609529">
    <property type="protein sequence ID" value="CEF67957.1"/>
    <property type="molecule type" value="Genomic_DNA"/>
</dbReference>
<organism evidence="3">
    <name type="scientific">Strongyloides ratti</name>
    <name type="common">Parasitic roundworm</name>
    <dbReference type="NCBI Taxonomy" id="34506"/>
    <lineage>
        <taxon>Eukaryota</taxon>
        <taxon>Metazoa</taxon>
        <taxon>Ecdysozoa</taxon>
        <taxon>Nematoda</taxon>
        <taxon>Chromadorea</taxon>
        <taxon>Rhabditida</taxon>
        <taxon>Tylenchina</taxon>
        <taxon>Panagrolaimomorpha</taxon>
        <taxon>Strongyloidoidea</taxon>
        <taxon>Strongyloididae</taxon>
        <taxon>Strongyloides</taxon>
    </lineage>
</organism>
<gene>
    <name evidence="3 5 6" type="ORF">SRAE_2000261800</name>
</gene>
<evidence type="ECO:0000256" key="1">
    <source>
        <dbReference type="ARBA" id="ARBA00007133"/>
    </source>
</evidence>
<evidence type="ECO:0000313" key="5">
    <source>
        <dbReference type="WBParaSite" id="SRAE_2000261800.1"/>
    </source>
</evidence>
<dbReference type="WBParaSite" id="SRAE_2000261800.1">
    <property type="protein sequence ID" value="SRAE_2000261800.1"/>
    <property type="gene ID" value="WBGene00262829"/>
</dbReference>
<dbReference type="WormBase" id="SRAE_2000261800">
    <property type="protein sequence ID" value="SRP08763"/>
    <property type="gene ID" value="WBGene00262829"/>
</dbReference>
<dbReference type="OMA" id="WIGMMEN"/>
<dbReference type="AlphaFoldDB" id="A0A090LDW8"/>
<dbReference type="PANTHER" id="PTHR13073">
    <property type="entry name" value="BLOC-1 COMPLEX SUBUNIT 1"/>
    <property type="match status" value="1"/>
</dbReference>
<proteinExistence type="inferred from homology"/>
<dbReference type="STRING" id="34506.A0A090LDW8"/>
<reference evidence="5" key="2">
    <citation type="submission" date="2020-12" db="UniProtKB">
        <authorList>
            <consortium name="WormBaseParasite"/>
        </authorList>
    </citation>
    <scope>IDENTIFICATION</scope>
</reference>
<keyword evidence="4" id="KW-1185">Reference proteome</keyword>
<protein>
    <recommendedName>
        <fullName evidence="2">Biogenesis of lysosome-related organelles complex 1 subunit 1</fullName>
    </recommendedName>
</protein>
<dbReference type="Pfam" id="PF06320">
    <property type="entry name" value="GCN5L1"/>
    <property type="match status" value="1"/>
</dbReference>
<dbReference type="GeneID" id="36380322"/>
<name>A0A090LDW8_STRRB</name>
<dbReference type="GO" id="GO:0031083">
    <property type="term" value="C:BLOC-1 complex"/>
    <property type="evidence" value="ECO:0007669"/>
    <property type="project" value="InterPro"/>
</dbReference>
<evidence type="ECO:0000313" key="3">
    <source>
        <dbReference type="EMBL" id="CEF67957.1"/>
    </source>
</evidence>
<dbReference type="PANTHER" id="PTHR13073:SF0">
    <property type="entry name" value="BIOGENESIS OF LYSOSOME-RELATED ORGANELLES COMPLEX 1 SUBUNIT 1"/>
    <property type="match status" value="1"/>
</dbReference>
<dbReference type="InterPro" id="IPR009395">
    <property type="entry name" value="BLOC1S1"/>
</dbReference>
<dbReference type="OrthoDB" id="20018at2759"/>
<evidence type="ECO:0000256" key="2">
    <source>
        <dbReference type="ARBA" id="ARBA00019577"/>
    </source>
</evidence>
<evidence type="ECO:0000313" key="6">
    <source>
        <dbReference type="WormBase" id="SRAE_2000261800"/>
    </source>
</evidence>
<dbReference type="RefSeq" id="XP_024507157.1">
    <property type="nucleotide sequence ID" value="XM_024653708.1"/>
</dbReference>
<comment type="similarity">
    <text evidence="1">Belongs to the BLOC1S1 family.</text>
</comment>
<sequence>MKLLVGHAYLNQKKIDVEIKKLEGKCVVLQKQADSWSKMAENFNNTLKELGDIENFNLAIENDIEIVLNTLKNAHHDLTNIRMD</sequence>
<accession>A0A090LDW8</accession>
<reference evidence="3 4" key="1">
    <citation type="submission" date="2014-09" db="EMBL/GenBank/DDBJ databases">
        <authorList>
            <person name="Martin A.A."/>
        </authorList>
    </citation>
    <scope>NUCLEOTIDE SEQUENCE</scope>
    <source>
        <strain evidence="4">ED321</strain>
        <strain evidence="3">ED321 Heterogonic</strain>
    </source>
</reference>
<dbReference type="CTD" id="36380322"/>
<evidence type="ECO:0000313" key="4">
    <source>
        <dbReference type="Proteomes" id="UP000035682"/>
    </source>
</evidence>
<dbReference type="Proteomes" id="UP000035682">
    <property type="component" value="Unplaced"/>
</dbReference>
<dbReference type="GO" id="GO:0016197">
    <property type="term" value="P:endosomal transport"/>
    <property type="evidence" value="ECO:0007669"/>
    <property type="project" value="TreeGrafter"/>
</dbReference>